<evidence type="ECO:0000313" key="2">
    <source>
        <dbReference type="Proteomes" id="UP000003374"/>
    </source>
</evidence>
<accession>A4BV56</accession>
<protein>
    <submittedName>
        <fullName evidence="1">CsbD-like protein</fullName>
    </submittedName>
</protein>
<dbReference type="Proteomes" id="UP000003374">
    <property type="component" value="Unassembled WGS sequence"/>
</dbReference>
<dbReference type="OrthoDB" id="9796058at2"/>
<dbReference type="SUPFAM" id="SSF69047">
    <property type="entry name" value="Hypothetical protein YjbJ"/>
    <property type="match status" value="1"/>
</dbReference>
<dbReference type="AlphaFoldDB" id="A4BV56"/>
<organism evidence="1 2">
    <name type="scientific">Nitrococcus mobilis Nb-231</name>
    <dbReference type="NCBI Taxonomy" id="314278"/>
    <lineage>
        <taxon>Bacteria</taxon>
        <taxon>Pseudomonadati</taxon>
        <taxon>Pseudomonadota</taxon>
        <taxon>Gammaproteobacteria</taxon>
        <taxon>Chromatiales</taxon>
        <taxon>Ectothiorhodospiraceae</taxon>
        <taxon>Nitrococcus</taxon>
    </lineage>
</organism>
<dbReference type="EMBL" id="AAOF01000023">
    <property type="protein sequence ID" value="EAR20398.1"/>
    <property type="molecule type" value="Genomic_DNA"/>
</dbReference>
<keyword evidence="2" id="KW-1185">Reference proteome</keyword>
<comment type="caution">
    <text evidence="1">The sequence shown here is derived from an EMBL/GenBank/DDBJ whole genome shotgun (WGS) entry which is preliminary data.</text>
</comment>
<dbReference type="eggNOG" id="COG3237">
    <property type="taxonomic scope" value="Bacteria"/>
</dbReference>
<dbReference type="InterPro" id="IPR036629">
    <property type="entry name" value="YjbJ_sf"/>
</dbReference>
<proteinExistence type="predicted"/>
<sequence length="67" mass="8195">MGWDTVQGDWQRHVGQVRILWSKLTEEELQQINGRRDMLVNKIHERYRLPKDLVEEQVKIFENRFDS</sequence>
<reference evidence="1 2" key="1">
    <citation type="submission" date="2006-02" db="EMBL/GenBank/DDBJ databases">
        <authorList>
            <person name="Waterbury J."/>
            <person name="Ferriera S."/>
            <person name="Johnson J."/>
            <person name="Kravitz S."/>
            <person name="Halpern A."/>
            <person name="Remington K."/>
            <person name="Beeson K."/>
            <person name="Tran B."/>
            <person name="Rogers Y.-H."/>
            <person name="Friedman R."/>
            <person name="Venter J.C."/>
        </authorList>
    </citation>
    <scope>NUCLEOTIDE SEQUENCE [LARGE SCALE GENOMIC DNA]</scope>
    <source>
        <strain evidence="1 2">Nb-231</strain>
    </source>
</reference>
<name>A4BV56_9GAMM</name>
<gene>
    <name evidence="1" type="ORF">NB231_00425</name>
</gene>
<dbReference type="HOGENOM" id="CLU_135567_4_3_6"/>
<evidence type="ECO:0000313" key="1">
    <source>
        <dbReference type="EMBL" id="EAR20398.1"/>
    </source>
</evidence>
<dbReference type="Gene3D" id="1.10.1470.10">
    <property type="entry name" value="YjbJ"/>
    <property type="match status" value="1"/>
</dbReference>
<dbReference type="STRING" id="314278.NB231_00425"/>